<proteinExistence type="predicted"/>
<dbReference type="SUPFAM" id="SSF56112">
    <property type="entry name" value="Protein kinase-like (PK-like)"/>
    <property type="match status" value="1"/>
</dbReference>
<dbReference type="PROSITE" id="PS50005">
    <property type="entry name" value="TPR"/>
    <property type="match status" value="2"/>
</dbReference>
<feature type="non-terminal residue" evidence="5">
    <location>
        <position position="371"/>
    </location>
</feature>
<dbReference type="PROSITE" id="PS50011">
    <property type="entry name" value="PROTEIN_KINASE_DOM"/>
    <property type="match status" value="1"/>
</dbReference>
<reference evidence="6" key="2">
    <citation type="submission" date="2015-01" db="EMBL/GenBank/DDBJ databases">
        <title>Evolutionary Origins and Diversification of the Mycorrhizal Mutualists.</title>
        <authorList>
            <consortium name="DOE Joint Genome Institute"/>
            <consortium name="Mycorrhizal Genomics Consortium"/>
            <person name="Kohler A."/>
            <person name="Kuo A."/>
            <person name="Nagy L.G."/>
            <person name="Floudas D."/>
            <person name="Copeland A."/>
            <person name="Barry K.W."/>
            <person name="Cichocki N."/>
            <person name="Veneault-Fourrey C."/>
            <person name="LaButti K."/>
            <person name="Lindquist E.A."/>
            <person name="Lipzen A."/>
            <person name="Lundell T."/>
            <person name="Morin E."/>
            <person name="Murat C."/>
            <person name="Riley R."/>
            <person name="Ohm R."/>
            <person name="Sun H."/>
            <person name="Tunlid A."/>
            <person name="Henrissat B."/>
            <person name="Grigoriev I.V."/>
            <person name="Hibbett D.S."/>
            <person name="Martin F."/>
        </authorList>
    </citation>
    <scope>NUCLEOTIDE SEQUENCE [LARGE SCALE GENOMIC DNA]</scope>
    <source>
        <strain evidence="6">MUT 4182</strain>
    </source>
</reference>
<dbReference type="AlphaFoldDB" id="A0A0C3K3Y5"/>
<evidence type="ECO:0000256" key="3">
    <source>
        <dbReference type="PROSITE-ProRule" id="PRU00339"/>
    </source>
</evidence>
<dbReference type="InterPro" id="IPR000719">
    <property type="entry name" value="Prot_kinase_dom"/>
</dbReference>
<dbReference type="Pfam" id="PF13424">
    <property type="entry name" value="TPR_12"/>
    <property type="match status" value="2"/>
</dbReference>
<dbReference type="EMBL" id="KN823659">
    <property type="protein sequence ID" value="KIO16143.1"/>
    <property type="molecule type" value="Genomic_DNA"/>
</dbReference>
<dbReference type="Gene3D" id="1.25.40.10">
    <property type="entry name" value="Tetratricopeptide repeat domain"/>
    <property type="match status" value="2"/>
</dbReference>
<reference evidence="5 6" key="1">
    <citation type="submission" date="2014-04" db="EMBL/GenBank/DDBJ databases">
        <authorList>
            <consortium name="DOE Joint Genome Institute"/>
            <person name="Kuo A."/>
            <person name="Girlanda M."/>
            <person name="Perotto S."/>
            <person name="Kohler A."/>
            <person name="Nagy L.G."/>
            <person name="Floudas D."/>
            <person name="Copeland A."/>
            <person name="Barry K.W."/>
            <person name="Cichocki N."/>
            <person name="Veneault-Fourrey C."/>
            <person name="LaButti K."/>
            <person name="Lindquist E.A."/>
            <person name="Lipzen A."/>
            <person name="Lundell T."/>
            <person name="Morin E."/>
            <person name="Murat C."/>
            <person name="Sun H."/>
            <person name="Tunlid A."/>
            <person name="Henrissat B."/>
            <person name="Grigoriev I.V."/>
            <person name="Hibbett D.S."/>
            <person name="Martin F."/>
            <person name="Nordberg H.P."/>
            <person name="Cantor M.N."/>
            <person name="Hua S.X."/>
        </authorList>
    </citation>
    <scope>NUCLEOTIDE SEQUENCE [LARGE SCALE GENOMIC DNA]</scope>
    <source>
        <strain evidence="5 6">MUT 4182</strain>
    </source>
</reference>
<dbReference type="PANTHER" id="PTHR45641:SF19">
    <property type="entry name" value="NEPHROCYSTIN-3"/>
    <property type="match status" value="1"/>
</dbReference>
<feature type="domain" description="Protein kinase" evidence="4">
    <location>
        <begin position="1"/>
        <end position="187"/>
    </location>
</feature>
<keyword evidence="2 3" id="KW-0802">TPR repeat</keyword>
<keyword evidence="1" id="KW-0677">Repeat</keyword>
<protein>
    <recommendedName>
        <fullName evidence="4">Protein kinase domain-containing protein</fullName>
    </recommendedName>
</protein>
<evidence type="ECO:0000256" key="2">
    <source>
        <dbReference type="ARBA" id="ARBA00022803"/>
    </source>
</evidence>
<dbReference type="HOGENOM" id="CLU_000288_7_37_1"/>
<dbReference type="SUPFAM" id="SSF48452">
    <property type="entry name" value="TPR-like"/>
    <property type="match status" value="2"/>
</dbReference>
<organism evidence="5 6">
    <name type="scientific">Tulasnella calospora MUT 4182</name>
    <dbReference type="NCBI Taxonomy" id="1051891"/>
    <lineage>
        <taxon>Eukaryota</taxon>
        <taxon>Fungi</taxon>
        <taxon>Dikarya</taxon>
        <taxon>Basidiomycota</taxon>
        <taxon>Agaricomycotina</taxon>
        <taxon>Agaricomycetes</taxon>
        <taxon>Cantharellales</taxon>
        <taxon>Tulasnellaceae</taxon>
        <taxon>Tulasnella</taxon>
    </lineage>
</organism>
<name>A0A0C3K3Y5_9AGAM</name>
<evidence type="ECO:0000313" key="6">
    <source>
        <dbReference type="Proteomes" id="UP000054248"/>
    </source>
</evidence>
<evidence type="ECO:0000313" key="5">
    <source>
        <dbReference type="EMBL" id="KIO16143.1"/>
    </source>
</evidence>
<evidence type="ECO:0000256" key="1">
    <source>
        <dbReference type="ARBA" id="ARBA00022737"/>
    </source>
</evidence>
<dbReference type="PROSITE" id="PS00108">
    <property type="entry name" value="PROTEIN_KINASE_ST"/>
    <property type="match status" value="1"/>
</dbReference>
<gene>
    <name evidence="5" type="ORF">M407DRAFT_34224</name>
</gene>
<dbReference type="InterPro" id="IPR011990">
    <property type="entry name" value="TPR-like_helical_dom_sf"/>
</dbReference>
<sequence length="371" mass="41080">MFQGLEYLHTCQPPICHGDLKSLNILVSSSYHAIITDYGSARALRNEGTREEDQDSAQHVGQIRVVDKGDDHPEVTVVASANQLTLTGPVWSLRWAAPEIIKEGERPGLASDMWSAGWVCWEMMTDRVPFEDLKRDCAIMLKPSVPPFGGTSSGDKELSPALLVKMGRMHYEHDRHEKAAALFEKAVTSAESDVHGGVVALGLKYWGDVHHAQSKYTEAEESYTRARKIYARIGHDQGRANSLDGLGDVYHAQSKYAEAEESYTRAQAIYARINDDLGLANTSDGLGDVYRAQGKFAEAEESYTRAQEIYARIGNDLGRANTILGLGQVYRAQSKYAEAEQSHTRAQEMYARIGDDLGRANTLHGLGEVYR</sequence>
<dbReference type="InterPro" id="IPR008271">
    <property type="entry name" value="Ser/Thr_kinase_AS"/>
</dbReference>
<dbReference type="PANTHER" id="PTHR45641">
    <property type="entry name" value="TETRATRICOPEPTIDE REPEAT PROTEIN (AFU_ORTHOLOGUE AFUA_6G03870)"/>
    <property type="match status" value="1"/>
</dbReference>
<dbReference type="STRING" id="1051891.A0A0C3K3Y5"/>
<dbReference type="Pfam" id="PF00069">
    <property type="entry name" value="Pkinase"/>
    <property type="match status" value="1"/>
</dbReference>
<dbReference type="SMART" id="SM00028">
    <property type="entry name" value="TPR"/>
    <property type="match status" value="5"/>
</dbReference>
<feature type="repeat" description="TPR" evidence="3">
    <location>
        <begin position="160"/>
        <end position="193"/>
    </location>
</feature>
<dbReference type="GO" id="GO:0005524">
    <property type="term" value="F:ATP binding"/>
    <property type="evidence" value="ECO:0007669"/>
    <property type="project" value="InterPro"/>
</dbReference>
<dbReference type="InterPro" id="IPR019734">
    <property type="entry name" value="TPR_rpt"/>
</dbReference>
<feature type="repeat" description="TPR" evidence="3">
    <location>
        <begin position="280"/>
        <end position="313"/>
    </location>
</feature>
<dbReference type="InterPro" id="IPR011009">
    <property type="entry name" value="Kinase-like_dom_sf"/>
</dbReference>
<accession>A0A0C3K3Y5</accession>
<dbReference type="GO" id="GO:0004672">
    <property type="term" value="F:protein kinase activity"/>
    <property type="evidence" value="ECO:0007669"/>
    <property type="project" value="InterPro"/>
</dbReference>
<dbReference type="Proteomes" id="UP000054248">
    <property type="component" value="Unassembled WGS sequence"/>
</dbReference>
<dbReference type="OrthoDB" id="431454at2759"/>
<evidence type="ECO:0000259" key="4">
    <source>
        <dbReference type="PROSITE" id="PS50011"/>
    </source>
</evidence>
<keyword evidence="6" id="KW-1185">Reference proteome</keyword>
<dbReference type="Gene3D" id="1.10.510.10">
    <property type="entry name" value="Transferase(Phosphotransferase) domain 1"/>
    <property type="match status" value="1"/>
</dbReference>